<dbReference type="GO" id="GO:0000049">
    <property type="term" value="F:tRNA binding"/>
    <property type="evidence" value="ECO:0007669"/>
    <property type="project" value="UniProtKB-KW"/>
</dbReference>
<organism evidence="7 8">
    <name type="scientific">Haoranjiania flava</name>
    <dbReference type="NCBI Taxonomy" id="1856322"/>
    <lineage>
        <taxon>Bacteria</taxon>
        <taxon>Pseudomonadati</taxon>
        <taxon>Bacteroidota</taxon>
        <taxon>Chitinophagia</taxon>
        <taxon>Chitinophagales</taxon>
        <taxon>Chitinophagaceae</taxon>
        <taxon>Haoranjiania</taxon>
    </lineage>
</organism>
<evidence type="ECO:0000256" key="3">
    <source>
        <dbReference type="ARBA" id="ARBA00022801"/>
    </source>
</evidence>
<dbReference type="SUPFAM" id="SSF53178">
    <property type="entry name" value="Peptidyl-tRNA hydrolase-like"/>
    <property type="match status" value="1"/>
</dbReference>
<evidence type="ECO:0000256" key="1">
    <source>
        <dbReference type="ARBA" id="ARBA00013260"/>
    </source>
</evidence>
<evidence type="ECO:0000313" key="8">
    <source>
        <dbReference type="Proteomes" id="UP001209317"/>
    </source>
</evidence>
<dbReference type="NCBIfam" id="TIGR00447">
    <property type="entry name" value="pth"/>
    <property type="match status" value="1"/>
</dbReference>
<evidence type="ECO:0000256" key="5">
    <source>
        <dbReference type="ARBA" id="ARBA00038063"/>
    </source>
</evidence>
<name>A0AAE3IS20_9BACT</name>
<gene>
    <name evidence="7" type="primary">pth</name>
    <name evidence="7" type="ORF">OD355_09395</name>
</gene>
<keyword evidence="2" id="KW-0820">tRNA-binding</keyword>
<comment type="similarity">
    <text evidence="5">Belongs to the PTH family.</text>
</comment>
<dbReference type="Proteomes" id="UP001209317">
    <property type="component" value="Unassembled WGS sequence"/>
</dbReference>
<dbReference type="AlphaFoldDB" id="A0AAE3IS20"/>
<dbReference type="InterPro" id="IPR036416">
    <property type="entry name" value="Pept_tRNA_hydro_sf"/>
</dbReference>
<dbReference type="EC" id="3.1.1.29" evidence="1"/>
<keyword evidence="3 7" id="KW-0378">Hydrolase</keyword>
<dbReference type="InterPro" id="IPR018171">
    <property type="entry name" value="Pept_tRNA_hydro_CS"/>
</dbReference>
<sequence>MSKFLIVGLGNVGREYEHTRHNIGFDVVSAFVAKNGGFFKTDRLAEVAELKWRGKVFICIKPTTYMNLSGKAFKYWMDKEKIQLENTLTVVDDLALPLSALRLRPSGSDAGHNGLRDIQFTLNTSEYPKLRFGIGNKFPKGMQVEFVLGKWFKEDIPLVKHKINIAVEMIESFAQNGIERTMNMYNKKAIELPGEQL</sequence>
<dbReference type="RefSeq" id="WP_263038212.1">
    <property type="nucleotide sequence ID" value="NZ_JAOTPL010000012.1"/>
</dbReference>
<dbReference type="GO" id="GO:0004045">
    <property type="term" value="F:peptidyl-tRNA hydrolase activity"/>
    <property type="evidence" value="ECO:0007669"/>
    <property type="project" value="UniProtKB-EC"/>
</dbReference>
<evidence type="ECO:0000256" key="2">
    <source>
        <dbReference type="ARBA" id="ARBA00022555"/>
    </source>
</evidence>
<reference evidence="7" key="1">
    <citation type="submission" date="2022-10" db="EMBL/GenBank/DDBJ databases">
        <authorList>
            <person name="Kim H.S."/>
            <person name="Kim J.-S."/>
            <person name="Suh M.K."/>
            <person name="Eom M.K."/>
            <person name="Lee J.-S."/>
        </authorList>
    </citation>
    <scope>NUCLEOTIDE SEQUENCE</scope>
    <source>
        <strain evidence="7">LIP-5</strain>
    </source>
</reference>
<dbReference type="PANTHER" id="PTHR17224:SF1">
    <property type="entry name" value="PEPTIDYL-TRNA HYDROLASE"/>
    <property type="match status" value="1"/>
</dbReference>
<evidence type="ECO:0000256" key="6">
    <source>
        <dbReference type="ARBA" id="ARBA00050038"/>
    </source>
</evidence>
<dbReference type="InterPro" id="IPR001328">
    <property type="entry name" value="Pept_tRNA_hydro"/>
</dbReference>
<keyword evidence="4" id="KW-0694">RNA-binding</keyword>
<accession>A0AAE3IS20</accession>
<dbReference type="PANTHER" id="PTHR17224">
    <property type="entry name" value="PEPTIDYL-TRNA HYDROLASE"/>
    <property type="match status" value="1"/>
</dbReference>
<proteinExistence type="inferred from homology"/>
<dbReference type="EMBL" id="JAOTPL010000012">
    <property type="protein sequence ID" value="MCU7694727.1"/>
    <property type="molecule type" value="Genomic_DNA"/>
</dbReference>
<dbReference type="PROSITE" id="PS01196">
    <property type="entry name" value="PEPT_TRNA_HYDROL_2"/>
    <property type="match status" value="1"/>
</dbReference>
<dbReference type="Gene3D" id="3.40.50.1470">
    <property type="entry name" value="Peptidyl-tRNA hydrolase"/>
    <property type="match status" value="1"/>
</dbReference>
<keyword evidence="8" id="KW-1185">Reference proteome</keyword>
<dbReference type="CDD" id="cd00462">
    <property type="entry name" value="PTH"/>
    <property type="match status" value="1"/>
</dbReference>
<comment type="caution">
    <text evidence="7">The sequence shown here is derived from an EMBL/GenBank/DDBJ whole genome shotgun (WGS) entry which is preliminary data.</text>
</comment>
<protein>
    <recommendedName>
        <fullName evidence="6">Peptidyl-tRNA hydrolase</fullName>
        <ecNumber evidence="1">3.1.1.29</ecNumber>
    </recommendedName>
</protein>
<evidence type="ECO:0000313" key="7">
    <source>
        <dbReference type="EMBL" id="MCU7694727.1"/>
    </source>
</evidence>
<evidence type="ECO:0000256" key="4">
    <source>
        <dbReference type="ARBA" id="ARBA00022884"/>
    </source>
</evidence>
<dbReference type="Pfam" id="PF01195">
    <property type="entry name" value="Pept_tRNA_hydro"/>
    <property type="match status" value="1"/>
</dbReference>